<evidence type="ECO:0000313" key="1">
    <source>
        <dbReference type="EMBL" id="SDR31350.1"/>
    </source>
</evidence>
<gene>
    <name evidence="1" type="ORF">SAMN04489742_4898</name>
</gene>
<name>A0A1H1I108_9MICC</name>
<reference evidence="1 2" key="1">
    <citation type="submission" date="2016-10" db="EMBL/GenBank/DDBJ databases">
        <authorList>
            <person name="de Groot N.N."/>
        </authorList>
    </citation>
    <scope>NUCLEOTIDE SEQUENCE [LARGE SCALE GENOMIC DNA]</scope>
    <source>
        <strain evidence="1 2">DSM 20117</strain>
    </source>
</reference>
<protein>
    <submittedName>
        <fullName evidence="1">Uncharacterized protein</fullName>
    </submittedName>
</protein>
<accession>A0A1H1I108</accession>
<dbReference type="Proteomes" id="UP000181917">
    <property type="component" value="Unassembled WGS sequence"/>
</dbReference>
<organism evidence="1 2">
    <name type="scientific">Crystallibacter crystallopoietes</name>
    <dbReference type="NCBI Taxonomy" id="37928"/>
    <lineage>
        <taxon>Bacteria</taxon>
        <taxon>Bacillati</taxon>
        <taxon>Actinomycetota</taxon>
        <taxon>Actinomycetes</taxon>
        <taxon>Micrococcales</taxon>
        <taxon>Micrococcaceae</taxon>
        <taxon>Crystallibacter</taxon>
    </lineage>
</organism>
<keyword evidence="2" id="KW-1185">Reference proteome</keyword>
<dbReference type="AlphaFoldDB" id="A0A1H1I108"/>
<evidence type="ECO:0000313" key="2">
    <source>
        <dbReference type="Proteomes" id="UP000181917"/>
    </source>
</evidence>
<dbReference type="EMBL" id="FNKH01000003">
    <property type="protein sequence ID" value="SDR31350.1"/>
    <property type="molecule type" value="Genomic_DNA"/>
</dbReference>
<proteinExistence type="predicted"/>
<sequence length="65" mass="7145">MEVEPGSESQPPMRQYSCEECSLVPSCGSHDFHEIIGDFSSLDPRRHHVRGGGEVADGFDGGIRR</sequence>